<organism evidence="4">
    <name type="scientific">Nothobranchius korthausae</name>
    <dbReference type="NCBI Taxonomy" id="1143690"/>
    <lineage>
        <taxon>Eukaryota</taxon>
        <taxon>Metazoa</taxon>
        <taxon>Chordata</taxon>
        <taxon>Craniata</taxon>
        <taxon>Vertebrata</taxon>
        <taxon>Euteleostomi</taxon>
        <taxon>Actinopterygii</taxon>
        <taxon>Neopterygii</taxon>
        <taxon>Teleostei</taxon>
        <taxon>Neoteleostei</taxon>
        <taxon>Acanthomorphata</taxon>
        <taxon>Ovalentaria</taxon>
        <taxon>Atherinomorphae</taxon>
        <taxon>Cyprinodontiformes</taxon>
        <taxon>Nothobranchiidae</taxon>
        <taxon>Nothobranchius</taxon>
    </lineage>
</organism>
<dbReference type="SUPFAM" id="SSF48726">
    <property type="entry name" value="Immunoglobulin"/>
    <property type="match status" value="1"/>
</dbReference>
<dbReference type="PROSITE" id="PS50835">
    <property type="entry name" value="IG_LIKE"/>
    <property type="match status" value="1"/>
</dbReference>
<dbReference type="EMBL" id="HAEB01008483">
    <property type="protein sequence ID" value="SBQ55010.1"/>
    <property type="molecule type" value="Transcribed_RNA"/>
</dbReference>
<dbReference type="PANTHER" id="PTHR15193">
    <property type="entry name" value="CD83 ANTIGEN"/>
    <property type="match status" value="1"/>
</dbReference>
<dbReference type="Gene3D" id="2.60.40.10">
    <property type="entry name" value="Immunoglobulins"/>
    <property type="match status" value="1"/>
</dbReference>
<feature type="signal peptide" evidence="2">
    <location>
        <begin position="1"/>
        <end position="19"/>
    </location>
</feature>
<feature type="chain" id="PRO_5008369643" description="Ig-like domain-containing protein" evidence="2">
    <location>
        <begin position="20"/>
        <end position="195"/>
    </location>
</feature>
<reference evidence="4" key="1">
    <citation type="submission" date="2016-05" db="EMBL/GenBank/DDBJ databases">
        <authorList>
            <person name="Lavstsen T."/>
            <person name="Jespersen J.S."/>
        </authorList>
    </citation>
    <scope>NUCLEOTIDE SEQUENCE</scope>
    <source>
        <tissue evidence="4">Brain</tissue>
    </source>
</reference>
<evidence type="ECO:0000256" key="1">
    <source>
        <dbReference type="SAM" id="Phobius"/>
    </source>
</evidence>
<sequence length="195" mass="21996">MLQVTLLISLLLVHHTTQSHEVQKGCGEDAQLWCSEIEDHGPGMDFIAVAWYKVEKEKWGILRLRKDEPLENAQTFDFRREAMMGEKYSLVLPRVTPNDSGFYQCDVNAKVGGQNKERKVQLTVHECVPPTEPTQRVSALNVTQPTPPCSVMDMPIAWSLASYGAVAVVKIILSLLSIWVIRIISSRSQRSDWCS</sequence>
<dbReference type="AlphaFoldDB" id="A0A1A8F6M7"/>
<dbReference type="Pfam" id="PF07686">
    <property type="entry name" value="V-set"/>
    <property type="match status" value="1"/>
</dbReference>
<reference evidence="4" key="2">
    <citation type="submission" date="2016-06" db="EMBL/GenBank/DDBJ databases">
        <title>The genome of a short-lived fish provides insights into sex chromosome evolution and the genetic control of aging.</title>
        <authorList>
            <person name="Reichwald K."/>
            <person name="Felder M."/>
            <person name="Petzold A."/>
            <person name="Koch P."/>
            <person name="Groth M."/>
            <person name="Platzer M."/>
        </authorList>
    </citation>
    <scope>NUCLEOTIDE SEQUENCE</scope>
    <source>
        <tissue evidence="4">Brain</tissue>
    </source>
</reference>
<evidence type="ECO:0000313" key="4">
    <source>
        <dbReference type="EMBL" id="SBQ55010.1"/>
    </source>
</evidence>
<accession>A0A1A8F6M7</accession>
<keyword evidence="1" id="KW-0812">Transmembrane</keyword>
<dbReference type="InterPro" id="IPR003599">
    <property type="entry name" value="Ig_sub"/>
</dbReference>
<feature type="transmembrane region" description="Helical" evidence="1">
    <location>
        <begin position="156"/>
        <end position="181"/>
    </location>
</feature>
<keyword evidence="2" id="KW-0732">Signal</keyword>
<evidence type="ECO:0000259" key="3">
    <source>
        <dbReference type="PROSITE" id="PS50835"/>
    </source>
</evidence>
<feature type="domain" description="Ig-like" evidence="3">
    <location>
        <begin position="27"/>
        <end position="121"/>
    </location>
</feature>
<dbReference type="PANTHER" id="PTHR15193:SF2">
    <property type="match status" value="1"/>
</dbReference>
<name>A0A1A8F6M7_9TELE</name>
<protein>
    <recommendedName>
        <fullName evidence="3">Ig-like domain-containing protein</fullName>
    </recommendedName>
</protein>
<dbReference type="InterPro" id="IPR013783">
    <property type="entry name" value="Ig-like_fold"/>
</dbReference>
<dbReference type="SMART" id="SM00409">
    <property type="entry name" value="IG"/>
    <property type="match status" value="1"/>
</dbReference>
<proteinExistence type="predicted"/>
<keyword evidence="1" id="KW-0472">Membrane</keyword>
<dbReference type="InterPro" id="IPR007110">
    <property type="entry name" value="Ig-like_dom"/>
</dbReference>
<gene>
    <name evidence="4" type="primary">OLA.21954</name>
</gene>
<dbReference type="InterPro" id="IPR013106">
    <property type="entry name" value="Ig_V-set"/>
</dbReference>
<dbReference type="InterPro" id="IPR036179">
    <property type="entry name" value="Ig-like_dom_sf"/>
</dbReference>
<keyword evidence="1" id="KW-1133">Transmembrane helix</keyword>
<evidence type="ECO:0000256" key="2">
    <source>
        <dbReference type="SAM" id="SignalP"/>
    </source>
</evidence>